<name>A0AAW1VK12_RUBAR</name>
<accession>A0AAW1VK12</accession>
<organism evidence="7 9">
    <name type="scientific">Rubus argutus</name>
    <name type="common">Southern blackberry</name>
    <dbReference type="NCBI Taxonomy" id="59490"/>
    <lineage>
        <taxon>Eukaryota</taxon>
        <taxon>Viridiplantae</taxon>
        <taxon>Streptophyta</taxon>
        <taxon>Embryophyta</taxon>
        <taxon>Tracheophyta</taxon>
        <taxon>Spermatophyta</taxon>
        <taxon>Magnoliopsida</taxon>
        <taxon>eudicotyledons</taxon>
        <taxon>Gunneridae</taxon>
        <taxon>Pentapetalae</taxon>
        <taxon>rosids</taxon>
        <taxon>fabids</taxon>
        <taxon>Rosales</taxon>
        <taxon>Rosaceae</taxon>
        <taxon>Rosoideae</taxon>
        <taxon>Rosoideae incertae sedis</taxon>
        <taxon>Rubus</taxon>
    </lineage>
</organism>
<dbReference type="InterPro" id="IPR022648">
    <property type="entry name" value="Pr_cel_nuc_antig_N"/>
</dbReference>
<dbReference type="GO" id="GO:0019985">
    <property type="term" value="P:translesion synthesis"/>
    <property type="evidence" value="ECO:0007669"/>
    <property type="project" value="TreeGrafter"/>
</dbReference>
<proteinExistence type="inferred from homology"/>
<evidence type="ECO:0000313" key="9">
    <source>
        <dbReference type="Proteomes" id="UP001457282"/>
    </source>
</evidence>
<protein>
    <recommendedName>
        <fullName evidence="3">DNA sliding clamp PCNA</fullName>
    </recommendedName>
</protein>
<evidence type="ECO:0000313" key="7">
    <source>
        <dbReference type="EMBL" id="KAK9901475.1"/>
    </source>
</evidence>
<dbReference type="EMBL" id="JBEDUW010000304">
    <property type="protein sequence ID" value="KAK9901475.1"/>
    <property type="molecule type" value="Genomic_DNA"/>
</dbReference>
<dbReference type="PRINTS" id="PR00339">
    <property type="entry name" value="PCNACYCLIN"/>
</dbReference>
<dbReference type="InterPro" id="IPR022649">
    <property type="entry name" value="Pr_cel_nuc_antig_C"/>
</dbReference>
<evidence type="ECO:0000259" key="5">
    <source>
        <dbReference type="Pfam" id="PF00705"/>
    </source>
</evidence>
<evidence type="ECO:0000256" key="1">
    <source>
        <dbReference type="ARBA" id="ARBA00010462"/>
    </source>
</evidence>
<evidence type="ECO:0000256" key="3">
    <source>
        <dbReference type="RuleBase" id="RU000641"/>
    </source>
</evidence>
<reference evidence="7 9" key="1">
    <citation type="journal article" date="2023" name="G3 (Bethesda)">
        <title>A chromosome-length genome assembly and annotation of blackberry (Rubus argutus, cv. 'Hillquist').</title>
        <authorList>
            <person name="Bruna T."/>
            <person name="Aryal R."/>
            <person name="Dudchenko O."/>
            <person name="Sargent D.J."/>
            <person name="Mead D."/>
            <person name="Buti M."/>
            <person name="Cavallini A."/>
            <person name="Hytonen T."/>
            <person name="Andres J."/>
            <person name="Pham M."/>
            <person name="Weisz D."/>
            <person name="Mascagni F."/>
            <person name="Usai G."/>
            <person name="Natali L."/>
            <person name="Bassil N."/>
            <person name="Fernandez G.E."/>
            <person name="Lomsadze A."/>
            <person name="Armour M."/>
            <person name="Olukolu B."/>
            <person name="Poorten T."/>
            <person name="Britton C."/>
            <person name="Davik J."/>
            <person name="Ashrafi H."/>
            <person name="Aiden E.L."/>
            <person name="Borodovsky M."/>
            <person name="Worthington M."/>
        </authorList>
    </citation>
    <scope>NUCLEOTIDE SEQUENCE [LARGE SCALE GENOMIC DNA]</scope>
    <source>
        <strain evidence="7">PI 553951</strain>
    </source>
</reference>
<dbReference type="Pfam" id="PF00705">
    <property type="entry name" value="PCNA_N"/>
    <property type="match status" value="1"/>
</dbReference>
<keyword evidence="3" id="KW-0539">Nucleus</keyword>
<dbReference type="PANTHER" id="PTHR11352:SF0">
    <property type="entry name" value="PROLIFERATING CELL NUCLEAR ANTIGEN"/>
    <property type="match status" value="1"/>
</dbReference>
<dbReference type="GO" id="GO:0003677">
    <property type="term" value="F:DNA binding"/>
    <property type="evidence" value="ECO:0007669"/>
    <property type="project" value="UniProtKB-KW"/>
</dbReference>
<evidence type="ECO:0000256" key="2">
    <source>
        <dbReference type="ARBA" id="ARBA00023125"/>
    </source>
</evidence>
<keyword evidence="2 4" id="KW-0238">DNA-binding</keyword>
<comment type="subcellular location">
    <subcellularLocation>
        <location evidence="3">Nucleus</location>
    </subcellularLocation>
</comment>
<dbReference type="InterPro" id="IPR046938">
    <property type="entry name" value="DNA_clamp_sf"/>
</dbReference>
<comment type="caution">
    <text evidence="7">The sequence shown here is derived from an EMBL/GenBank/DDBJ whole genome shotgun (WGS) entry which is preliminary data.</text>
</comment>
<feature type="domain" description="Proliferating cell nuclear antigen PCNA C-terminal" evidence="6">
    <location>
        <begin position="135"/>
        <end position="248"/>
    </location>
</feature>
<evidence type="ECO:0000259" key="6">
    <source>
        <dbReference type="Pfam" id="PF02747"/>
    </source>
</evidence>
<gene>
    <name evidence="7" type="ORF">M0R45_002106</name>
    <name evidence="8" type="ORF">M0R45_034470</name>
</gene>
<dbReference type="GO" id="GO:0006272">
    <property type="term" value="P:leading strand elongation"/>
    <property type="evidence" value="ECO:0007669"/>
    <property type="project" value="TreeGrafter"/>
</dbReference>
<evidence type="ECO:0000313" key="8">
    <source>
        <dbReference type="EMBL" id="KAK9910511.1"/>
    </source>
</evidence>
<dbReference type="Gene3D" id="3.70.10.10">
    <property type="match status" value="1"/>
</dbReference>
<dbReference type="Proteomes" id="UP001457282">
    <property type="component" value="Unassembled WGS sequence"/>
</dbReference>
<keyword evidence="4" id="KW-0235">DNA replication</keyword>
<dbReference type="GO" id="GO:0006298">
    <property type="term" value="P:mismatch repair"/>
    <property type="evidence" value="ECO:0007669"/>
    <property type="project" value="TreeGrafter"/>
</dbReference>
<dbReference type="PANTHER" id="PTHR11352">
    <property type="entry name" value="PROLIFERATING CELL NUCLEAR ANTIGEN"/>
    <property type="match status" value="1"/>
</dbReference>
<sequence length="250" mass="27962">MFELRLNQGAVLLRKAVAPLVDLANYADVEITPEEVIVLTSGNPTISEVLALLRIPDSTFIHLRCDDPRSFVLNLGGLYFNLNRAGDDDELTIHGDDGDDLIGFVTVNSRTQEFGFSELSLAEAYPDLMDLPELDYEYQAIVGIPSQEFRHLIMHLHYFGQTVSVSVTDTEIKFSAVNEEVIYRTELGECIIGGVQLEHPVFLIFSLHYMSVILNACLLSNMVWLLQSDDLPPMLNCPVGAIGNLMFYFN</sequence>
<dbReference type="GO" id="GO:0043626">
    <property type="term" value="C:PCNA complex"/>
    <property type="evidence" value="ECO:0007669"/>
    <property type="project" value="TreeGrafter"/>
</dbReference>
<dbReference type="InterPro" id="IPR000730">
    <property type="entry name" value="Pr_cel_nuc_antig"/>
</dbReference>
<dbReference type="GO" id="GO:0030337">
    <property type="term" value="F:DNA polymerase processivity factor activity"/>
    <property type="evidence" value="ECO:0007669"/>
    <property type="project" value="InterPro"/>
</dbReference>
<dbReference type="AlphaFoldDB" id="A0AAW1VK12"/>
<feature type="domain" description="Proliferating cell nuclear antigen PCNA N-terminal" evidence="5">
    <location>
        <begin position="1"/>
        <end position="114"/>
    </location>
</feature>
<evidence type="ECO:0000256" key="4">
    <source>
        <dbReference type="RuleBase" id="RU003671"/>
    </source>
</evidence>
<dbReference type="SUPFAM" id="SSF55979">
    <property type="entry name" value="DNA clamp"/>
    <property type="match status" value="2"/>
</dbReference>
<comment type="similarity">
    <text evidence="1 4">Belongs to the PCNA family.</text>
</comment>
<dbReference type="Pfam" id="PF02747">
    <property type="entry name" value="PCNA_C"/>
    <property type="match status" value="1"/>
</dbReference>
<dbReference type="GO" id="GO:0006275">
    <property type="term" value="P:regulation of DNA replication"/>
    <property type="evidence" value="ECO:0007669"/>
    <property type="project" value="InterPro"/>
</dbReference>
<comment type="function">
    <text evidence="3">This protein is an auxiliary protein of DNA polymerase delta and is involved in the control of eukaryotic DNA replication by increasing the polymerase's processivity during elongation of the leading strand.</text>
</comment>
<keyword evidence="9" id="KW-1185">Reference proteome</keyword>
<dbReference type="EMBL" id="JBEDUW010000007">
    <property type="protein sequence ID" value="KAK9910511.1"/>
    <property type="molecule type" value="Genomic_DNA"/>
</dbReference>